<sequence>MPTGCLFCKRKQRLFRINMVYDHTGTPIRNYIIEFLGPCEQYLHEEQGICSACDFVLNKLLYIRKCMFLIVASSRNDVRNNTPHFKFSYVYKHFLENLHKLSYEECDTEADYNLSELLRPLYTSPYHDEQNDREVQNTLQRKSRRRRRGKQHNFTRRKSSRSKSRRSTYSEPTYGNSRQHSSVMNFSECYESDRTTSDNDNEEELRMPNTDEHQNGILRDRGVSVSTIQDDVTVVPKYKCISGCSFEFDNLKDMTDHKVDVHGMLANYICYECYATKFVSAEDLKLHNDLLHHTLITHCLMCSLELRTVEKLQQHLREHKLHSYRCNYCDLFFLDRRTCKAHIAECHKGKRKRNARFTQCRIKDRIERLDKTSLNQISKLDEKYNNQIIWRLQNASVKKLSALCINALARFYEGTVDITSLMKSSYNSIPNNCIPMELSDNTNEDRLEAENEPVAEKRDQAGDNKLSTNIEHLPKSGDRNAGTSLNNNKHRTEDLLSVSNGMIESTGDNTKESITTTSETAEHNIESSNTPGTSGASDSAINDQNKSKVVSTTMDNFEKFVQNNNPAEIYNETKNDIVNSRKQGKRIPYLNNR</sequence>
<feature type="compositionally biased region" description="Polar residues" evidence="2">
    <location>
        <begin position="169"/>
        <end position="185"/>
    </location>
</feature>
<feature type="compositionally biased region" description="Basic and acidic residues" evidence="2">
    <location>
        <begin position="444"/>
        <end position="462"/>
    </location>
</feature>
<feature type="compositionally biased region" description="Basic and acidic residues" evidence="2">
    <location>
        <begin position="126"/>
        <end position="135"/>
    </location>
</feature>
<feature type="region of interest" description="Disordered" evidence="2">
    <location>
        <begin position="444"/>
        <end position="543"/>
    </location>
</feature>
<dbReference type="EMBL" id="JASPKY010000160">
    <property type="protein sequence ID" value="KAK9729445.1"/>
    <property type="molecule type" value="Genomic_DNA"/>
</dbReference>
<evidence type="ECO:0000256" key="2">
    <source>
        <dbReference type="SAM" id="MobiDB-lite"/>
    </source>
</evidence>
<feature type="domain" description="C2H2-type" evidence="3">
    <location>
        <begin position="324"/>
        <end position="352"/>
    </location>
</feature>
<dbReference type="InterPro" id="IPR013087">
    <property type="entry name" value="Znf_C2H2_type"/>
</dbReference>
<keyword evidence="1" id="KW-0479">Metal-binding</keyword>
<comment type="caution">
    <text evidence="4">The sequence shown here is derived from an EMBL/GenBank/DDBJ whole genome shotgun (WGS) entry which is preliminary data.</text>
</comment>
<protein>
    <recommendedName>
        <fullName evidence="3">C2H2-type domain-containing protein</fullName>
    </recommendedName>
</protein>
<dbReference type="PROSITE" id="PS00028">
    <property type="entry name" value="ZINC_FINGER_C2H2_1"/>
    <property type="match status" value="3"/>
</dbReference>
<organism evidence="4 5">
    <name type="scientific">Popillia japonica</name>
    <name type="common">Japanese beetle</name>
    <dbReference type="NCBI Taxonomy" id="7064"/>
    <lineage>
        <taxon>Eukaryota</taxon>
        <taxon>Metazoa</taxon>
        <taxon>Ecdysozoa</taxon>
        <taxon>Arthropoda</taxon>
        <taxon>Hexapoda</taxon>
        <taxon>Insecta</taxon>
        <taxon>Pterygota</taxon>
        <taxon>Neoptera</taxon>
        <taxon>Endopterygota</taxon>
        <taxon>Coleoptera</taxon>
        <taxon>Polyphaga</taxon>
        <taxon>Scarabaeiformia</taxon>
        <taxon>Scarabaeidae</taxon>
        <taxon>Rutelinae</taxon>
        <taxon>Popillia</taxon>
    </lineage>
</organism>
<dbReference type="GO" id="GO:0008270">
    <property type="term" value="F:zinc ion binding"/>
    <property type="evidence" value="ECO:0007669"/>
    <property type="project" value="UniProtKB-KW"/>
</dbReference>
<accession>A0AAW1L6R6</accession>
<keyword evidence="1" id="KW-0862">Zinc</keyword>
<feature type="region of interest" description="Disordered" evidence="2">
    <location>
        <begin position="125"/>
        <end position="220"/>
    </location>
</feature>
<evidence type="ECO:0000259" key="3">
    <source>
        <dbReference type="PROSITE" id="PS50157"/>
    </source>
</evidence>
<reference evidence="4 5" key="1">
    <citation type="journal article" date="2024" name="BMC Genomics">
        <title>De novo assembly and annotation of Popillia japonica's genome with initial clues to its potential as an invasive pest.</title>
        <authorList>
            <person name="Cucini C."/>
            <person name="Boschi S."/>
            <person name="Funari R."/>
            <person name="Cardaioli E."/>
            <person name="Iannotti N."/>
            <person name="Marturano G."/>
            <person name="Paoli F."/>
            <person name="Bruttini M."/>
            <person name="Carapelli A."/>
            <person name="Frati F."/>
            <person name="Nardi F."/>
        </authorList>
    </citation>
    <scope>NUCLEOTIDE SEQUENCE [LARGE SCALE GENOMIC DNA]</scope>
    <source>
        <strain evidence="4">DMR45628</strain>
    </source>
</reference>
<evidence type="ECO:0000313" key="5">
    <source>
        <dbReference type="Proteomes" id="UP001458880"/>
    </source>
</evidence>
<dbReference type="PROSITE" id="PS50157">
    <property type="entry name" value="ZINC_FINGER_C2H2_2"/>
    <property type="match status" value="1"/>
</dbReference>
<feature type="compositionally biased region" description="Polar residues" evidence="2">
    <location>
        <begin position="497"/>
        <end position="519"/>
    </location>
</feature>
<feature type="compositionally biased region" description="Basic and acidic residues" evidence="2">
    <location>
        <begin position="204"/>
        <end position="220"/>
    </location>
</feature>
<evidence type="ECO:0000256" key="1">
    <source>
        <dbReference type="PROSITE-ProRule" id="PRU00042"/>
    </source>
</evidence>
<evidence type="ECO:0000313" key="4">
    <source>
        <dbReference type="EMBL" id="KAK9729445.1"/>
    </source>
</evidence>
<proteinExistence type="predicted"/>
<keyword evidence="1" id="KW-0863">Zinc-finger</keyword>
<feature type="compositionally biased region" description="Polar residues" evidence="2">
    <location>
        <begin position="526"/>
        <end position="543"/>
    </location>
</feature>
<name>A0AAW1L6R6_POPJA</name>
<dbReference type="AlphaFoldDB" id="A0AAW1L6R6"/>
<dbReference type="Proteomes" id="UP001458880">
    <property type="component" value="Unassembled WGS sequence"/>
</dbReference>
<feature type="compositionally biased region" description="Basic residues" evidence="2">
    <location>
        <begin position="141"/>
        <end position="166"/>
    </location>
</feature>
<gene>
    <name evidence="4" type="ORF">QE152_g15886</name>
</gene>
<keyword evidence="5" id="KW-1185">Reference proteome</keyword>
<dbReference type="SMART" id="SM00355">
    <property type="entry name" value="ZnF_C2H2"/>
    <property type="match status" value="4"/>
</dbReference>